<comment type="similarity">
    <text evidence="2">Belongs to the SLC29A/ENT transporter (TC 2.A.57) family.</text>
</comment>
<dbReference type="PRINTS" id="PR01130">
    <property type="entry name" value="DERENTRNSPRT"/>
</dbReference>
<dbReference type="PANTHER" id="PTHR10332">
    <property type="entry name" value="EQUILIBRATIVE NUCLEOSIDE TRANSPORTER"/>
    <property type="match status" value="1"/>
</dbReference>
<evidence type="ECO:0000256" key="2">
    <source>
        <dbReference type="ARBA" id="ARBA00007965"/>
    </source>
</evidence>
<reference evidence="9" key="1">
    <citation type="journal article" date="2023" name="G3 (Bethesda)">
        <title>Whole genome assemblies of Zophobas morio and Tenebrio molitor.</title>
        <authorList>
            <person name="Kaur S."/>
            <person name="Stinson S.A."/>
            <person name="diCenzo G.C."/>
        </authorList>
    </citation>
    <scope>NUCLEOTIDE SEQUENCE</scope>
    <source>
        <strain evidence="9">QUZm001</strain>
    </source>
</reference>
<feature type="transmembrane region" description="Helical" evidence="8">
    <location>
        <begin position="142"/>
        <end position="165"/>
    </location>
</feature>
<dbReference type="Proteomes" id="UP001168821">
    <property type="component" value="Unassembled WGS sequence"/>
</dbReference>
<gene>
    <name evidence="9" type="ORF">Zmor_022676</name>
</gene>
<evidence type="ECO:0000256" key="5">
    <source>
        <dbReference type="ARBA" id="ARBA00022989"/>
    </source>
</evidence>
<evidence type="ECO:0008006" key="11">
    <source>
        <dbReference type="Google" id="ProtNLM"/>
    </source>
</evidence>
<feature type="transmembrane region" description="Helical" evidence="8">
    <location>
        <begin position="113"/>
        <end position="130"/>
    </location>
</feature>
<feature type="region of interest" description="Disordered" evidence="7">
    <location>
        <begin position="1"/>
        <end position="22"/>
    </location>
</feature>
<dbReference type="InterPro" id="IPR002259">
    <property type="entry name" value="Eqnu_transpt"/>
</dbReference>
<feature type="transmembrane region" description="Helical" evidence="8">
    <location>
        <begin position="420"/>
        <end position="440"/>
    </location>
</feature>
<keyword evidence="5 8" id="KW-1133">Transmembrane helix</keyword>
<evidence type="ECO:0000313" key="10">
    <source>
        <dbReference type="Proteomes" id="UP001168821"/>
    </source>
</evidence>
<protein>
    <recommendedName>
        <fullName evidence="11">Equilibrative nucleoside transporter 3</fullName>
    </recommendedName>
</protein>
<dbReference type="GO" id="GO:0005337">
    <property type="term" value="F:nucleoside transmembrane transporter activity"/>
    <property type="evidence" value="ECO:0007669"/>
    <property type="project" value="InterPro"/>
</dbReference>
<evidence type="ECO:0000313" key="9">
    <source>
        <dbReference type="EMBL" id="KAJ3644980.1"/>
    </source>
</evidence>
<keyword evidence="3" id="KW-0813">Transport</keyword>
<dbReference type="AlphaFoldDB" id="A0AA38HVN6"/>
<dbReference type="PANTHER" id="PTHR10332:SF88">
    <property type="entry name" value="EQUILIBRATIVE NUCLEOSIDE TRANSPORTER 1, ISOFORM A"/>
    <property type="match status" value="1"/>
</dbReference>
<comment type="subcellular location">
    <subcellularLocation>
        <location evidence="1">Membrane</location>
        <topology evidence="1">Multi-pass membrane protein</topology>
    </subcellularLocation>
</comment>
<feature type="transmembrane region" description="Helical" evidence="8">
    <location>
        <begin position="29"/>
        <end position="52"/>
    </location>
</feature>
<comment type="caution">
    <text evidence="9">The sequence shown here is derived from an EMBL/GenBank/DDBJ whole genome shotgun (WGS) entry which is preliminary data.</text>
</comment>
<keyword evidence="6 8" id="KW-0472">Membrane</keyword>
<evidence type="ECO:0000256" key="8">
    <source>
        <dbReference type="SAM" id="Phobius"/>
    </source>
</evidence>
<evidence type="ECO:0000256" key="3">
    <source>
        <dbReference type="ARBA" id="ARBA00022448"/>
    </source>
</evidence>
<dbReference type="EMBL" id="JALNTZ010000007">
    <property type="protein sequence ID" value="KAJ3644980.1"/>
    <property type="molecule type" value="Genomic_DNA"/>
</dbReference>
<evidence type="ECO:0000256" key="4">
    <source>
        <dbReference type="ARBA" id="ARBA00022692"/>
    </source>
</evidence>
<name>A0AA38HVN6_9CUCU</name>
<sequence length="443" mass="50001">MSTQKDLHTCEQNEKNEKTDYDPPEDHFYINYILFFLIGLVHSLPGTFFTTATNFWMYKFRNTTIDTTDSEFRTDLQAEFSASVKVVQPIANLAFQLLTVYYGRYFKVRQRKIFILVVTMLLCCLTMIFVKVDTDSWQGGFFAMAMMITGGLNAMTGIFSVTMYTTCAFFPHGYIGAYIMGEGLAAIFTAMAQLISLAFGLSSQDSALVYFGIGLFVIIVTLLALLATGNNQFYVYHMNRIHDRTDRIINLKDVLHILKKIWSSLVISGCYLIASDSSPTGLVVSEYEGSGPWNGTKNTTLAKTANFRLLLDLYFIPTITYLVNSSCSLIGRGIALMYVPKVKNVVWSVLSVVRMLIFIPVFMLCNAQPRNHLPVLIPHDYQYIVIILVYSVSGGYLLSRCSYNIANLVTQEELKKAYQVYSLFLGLQMSVYSPIGLLFVQLL</sequence>
<evidence type="ECO:0000256" key="6">
    <source>
        <dbReference type="ARBA" id="ARBA00023136"/>
    </source>
</evidence>
<keyword evidence="10" id="KW-1185">Reference proteome</keyword>
<evidence type="ECO:0000256" key="1">
    <source>
        <dbReference type="ARBA" id="ARBA00004141"/>
    </source>
</evidence>
<feature type="transmembrane region" description="Helical" evidence="8">
    <location>
        <begin position="345"/>
        <end position="369"/>
    </location>
</feature>
<keyword evidence="4 8" id="KW-0812">Transmembrane</keyword>
<dbReference type="Pfam" id="PF01733">
    <property type="entry name" value="Nucleoside_tran"/>
    <property type="match status" value="2"/>
</dbReference>
<feature type="transmembrane region" description="Helical" evidence="8">
    <location>
        <begin position="207"/>
        <end position="236"/>
    </location>
</feature>
<dbReference type="GO" id="GO:0005886">
    <property type="term" value="C:plasma membrane"/>
    <property type="evidence" value="ECO:0007669"/>
    <property type="project" value="TreeGrafter"/>
</dbReference>
<accession>A0AA38HVN6</accession>
<evidence type="ECO:0000256" key="7">
    <source>
        <dbReference type="SAM" id="MobiDB-lite"/>
    </source>
</evidence>
<organism evidence="9 10">
    <name type="scientific">Zophobas morio</name>
    <dbReference type="NCBI Taxonomy" id="2755281"/>
    <lineage>
        <taxon>Eukaryota</taxon>
        <taxon>Metazoa</taxon>
        <taxon>Ecdysozoa</taxon>
        <taxon>Arthropoda</taxon>
        <taxon>Hexapoda</taxon>
        <taxon>Insecta</taxon>
        <taxon>Pterygota</taxon>
        <taxon>Neoptera</taxon>
        <taxon>Endopterygota</taxon>
        <taxon>Coleoptera</taxon>
        <taxon>Polyphaga</taxon>
        <taxon>Cucujiformia</taxon>
        <taxon>Tenebrionidae</taxon>
        <taxon>Zophobas</taxon>
    </lineage>
</organism>
<feature type="transmembrane region" description="Helical" evidence="8">
    <location>
        <begin position="177"/>
        <end position="201"/>
    </location>
</feature>
<proteinExistence type="inferred from homology"/>
<feature type="transmembrane region" description="Helical" evidence="8">
    <location>
        <begin position="381"/>
        <end position="399"/>
    </location>
</feature>